<protein>
    <submittedName>
        <fullName evidence="1">Uncharacterized protein</fullName>
    </submittedName>
</protein>
<proteinExistence type="predicted"/>
<organism evidence="1 2">
    <name type="scientific">Candidatus Nitrosocosmicus arcticus</name>
    <dbReference type="NCBI Taxonomy" id="2035267"/>
    <lineage>
        <taxon>Archaea</taxon>
        <taxon>Nitrososphaerota</taxon>
        <taxon>Nitrososphaeria</taxon>
        <taxon>Nitrososphaerales</taxon>
        <taxon>Nitrososphaeraceae</taxon>
        <taxon>Candidatus Nitrosocosmicus</taxon>
    </lineage>
</organism>
<dbReference type="OrthoDB" id="11150at2157"/>
<gene>
    <name evidence="1" type="ORF">NARC_90058</name>
</gene>
<keyword evidence="2" id="KW-1185">Reference proteome</keyword>
<dbReference type="EMBL" id="VOAH01000009">
    <property type="protein sequence ID" value="TVP40152.1"/>
    <property type="molecule type" value="Genomic_DNA"/>
</dbReference>
<name>A0A557SU69_9ARCH</name>
<dbReference type="AlphaFoldDB" id="A0A557SU69"/>
<dbReference type="RefSeq" id="WP_144731850.1">
    <property type="nucleotide sequence ID" value="NZ_ML675585.1"/>
</dbReference>
<accession>A0A557SU69</accession>
<reference evidence="1 2" key="1">
    <citation type="journal article" date="2019" name="Front. Microbiol.">
        <title>Ammonia Oxidation by the Arctic Terrestrial Thaumarchaeote Candidatus Nitrosocosmicus arcticus Is Stimulated by Increasing Temperatures.</title>
        <authorList>
            <person name="Alves R.J.E."/>
            <person name="Kerou M."/>
            <person name="Zappe A."/>
            <person name="Bittner R."/>
            <person name="Abby S.S."/>
            <person name="Schmidt H.A."/>
            <person name="Pfeifer K."/>
            <person name="Schleper C."/>
        </authorList>
    </citation>
    <scope>NUCLEOTIDE SEQUENCE [LARGE SCALE GENOMIC DNA]</scope>
    <source>
        <strain evidence="1 2">Kfb</strain>
    </source>
</reference>
<dbReference type="Proteomes" id="UP000315289">
    <property type="component" value="Unassembled WGS sequence"/>
</dbReference>
<comment type="caution">
    <text evidence="1">The sequence shown here is derived from an EMBL/GenBank/DDBJ whole genome shotgun (WGS) entry which is preliminary data.</text>
</comment>
<evidence type="ECO:0000313" key="1">
    <source>
        <dbReference type="EMBL" id="TVP40152.1"/>
    </source>
</evidence>
<sequence>MILFTNYAGNKTITFDPSKNGVDALVVQLYTMCTSNPNKETWRIDEVYDAWYPDATTHDRAKTMVILKNNLKWLKSKAAVGYQNNNSIKLVKYRLSSLIDGF</sequence>
<evidence type="ECO:0000313" key="2">
    <source>
        <dbReference type="Proteomes" id="UP000315289"/>
    </source>
</evidence>